<feature type="region of interest" description="Disordered" evidence="1">
    <location>
        <begin position="18"/>
        <end position="105"/>
    </location>
</feature>
<feature type="compositionally biased region" description="Low complexity" evidence="1">
    <location>
        <begin position="50"/>
        <end position="68"/>
    </location>
</feature>
<protein>
    <submittedName>
        <fullName evidence="2">Uncharacterized protein</fullName>
    </submittedName>
</protein>
<evidence type="ECO:0000256" key="1">
    <source>
        <dbReference type="SAM" id="MobiDB-lite"/>
    </source>
</evidence>
<reference evidence="2" key="2">
    <citation type="journal article" date="2015" name="Data Brief">
        <title>Shoot transcriptome of the giant reed, Arundo donax.</title>
        <authorList>
            <person name="Barrero R.A."/>
            <person name="Guerrero F.D."/>
            <person name="Moolhuijzen P."/>
            <person name="Goolsby J.A."/>
            <person name="Tidwell J."/>
            <person name="Bellgard S.E."/>
            <person name="Bellgard M.I."/>
        </authorList>
    </citation>
    <scope>NUCLEOTIDE SEQUENCE</scope>
    <source>
        <tissue evidence="2">Shoot tissue taken approximately 20 cm above the soil surface</tissue>
    </source>
</reference>
<dbReference type="AlphaFoldDB" id="A0A0A9F3A1"/>
<feature type="compositionally biased region" description="Polar residues" evidence="1">
    <location>
        <begin position="21"/>
        <end position="49"/>
    </location>
</feature>
<sequence>MCDDSCSVSKLMFQEDIEAAPSSSMGLPVENSSRNCTKGLNLQRSVPTKTRSPANSNSRPNNRNTVRSWNGPPQQSNPAATVGQEPGAGQIQAKRSVGRPRKARR</sequence>
<dbReference type="EMBL" id="GBRH01190391">
    <property type="protein sequence ID" value="JAE07505.1"/>
    <property type="molecule type" value="Transcribed_RNA"/>
</dbReference>
<evidence type="ECO:0000313" key="2">
    <source>
        <dbReference type="EMBL" id="JAE07505.1"/>
    </source>
</evidence>
<reference evidence="2" key="1">
    <citation type="submission" date="2014-09" db="EMBL/GenBank/DDBJ databases">
        <authorList>
            <person name="Magalhaes I.L.F."/>
            <person name="Oliveira U."/>
            <person name="Santos F.R."/>
            <person name="Vidigal T.H.D.A."/>
            <person name="Brescovit A.D."/>
            <person name="Santos A.J."/>
        </authorList>
    </citation>
    <scope>NUCLEOTIDE SEQUENCE</scope>
    <source>
        <tissue evidence="2">Shoot tissue taken approximately 20 cm above the soil surface</tissue>
    </source>
</reference>
<organism evidence="2">
    <name type="scientific">Arundo donax</name>
    <name type="common">Giant reed</name>
    <name type="synonym">Donax arundinaceus</name>
    <dbReference type="NCBI Taxonomy" id="35708"/>
    <lineage>
        <taxon>Eukaryota</taxon>
        <taxon>Viridiplantae</taxon>
        <taxon>Streptophyta</taxon>
        <taxon>Embryophyta</taxon>
        <taxon>Tracheophyta</taxon>
        <taxon>Spermatophyta</taxon>
        <taxon>Magnoliopsida</taxon>
        <taxon>Liliopsida</taxon>
        <taxon>Poales</taxon>
        <taxon>Poaceae</taxon>
        <taxon>PACMAD clade</taxon>
        <taxon>Arundinoideae</taxon>
        <taxon>Arundineae</taxon>
        <taxon>Arundo</taxon>
    </lineage>
</organism>
<name>A0A0A9F3A1_ARUDO</name>
<feature type="compositionally biased region" description="Basic residues" evidence="1">
    <location>
        <begin position="96"/>
        <end position="105"/>
    </location>
</feature>
<accession>A0A0A9F3A1</accession>
<proteinExistence type="predicted"/>